<evidence type="ECO:0000256" key="1">
    <source>
        <dbReference type="SAM" id="MobiDB-lite"/>
    </source>
</evidence>
<sequence>MSGPAGSAFQIIRNLPRTQNPEAPAEGPVPGAAHPDDENTGLLSWLVNDQNLETGYLSLTRGDGGQNLLGTEQELP</sequence>
<protein>
    <submittedName>
        <fullName evidence="2">Uncharacterized protein</fullName>
    </submittedName>
</protein>
<keyword evidence="3" id="KW-1185">Reference proteome</keyword>
<accession>A0AAU6WTD4</accession>
<dbReference type="RefSeq" id="WP_345767529.1">
    <property type="nucleotide sequence ID" value="NZ_CP154834.1"/>
</dbReference>
<dbReference type="EMBL" id="CP154834">
    <property type="protein sequence ID" value="XAO76056.1"/>
    <property type="molecule type" value="Genomic_DNA"/>
</dbReference>
<evidence type="ECO:0000313" key="3">
    <source>
        <dbReference type="Proteomes" id="UP001463665"/>
    </source>
</evidence>
<dbReference type="SUPFAM" id="SSF102588">
    <property type="entry name" value="LmbE-like"/>
    <property type="match status" value="1"/>
</dbReference>
<dbReference type="AlphaFoldDB" id="A0AAU6WTD4"/>
<feature type="region of interest" description="Disordered" evidence="1">
    <location>
        <begin position="1"/>
        <end position="40"/>
    </location>
</feature>
<dbReference type="Proteomes" id="UP001463665">
    <property type="component" value="Chromosome"/>
</dbReference>
<gene>
    <name evidence="2" type="ORF">AAFP95_09755</name>
</gene>
<name>A0AAU6WTD4_9FLAO</name>
<dbReference type="InterPro" id="IPR024078">
    <property type="entry name" value="LmbE-like_dom_sf"/>
</dbReference>
<reference evidence="2 3" key="1">
    <citation type="submission" date="2024-04" db="EMBL/GenBank/DDBJ databases">
        <title>Genome sequencing and assembly of rice foliar adapted Chryseobacterium endophyticum OsEnb-ALM-A6.</title>
        <authorList>
            <person name="Kumar S."/>
            <person name="Javed M."/>
            <person name="Chouhan V."/>
            <person name="Charishma K."/>
            <person name="Patel A."/>
            <person name="Kumar M."/>
            <person name="Sahu K.P."/>
            <person name="Kumar A."/>
        </authorList>
    </citation>
    <scope>NUCLEOTIDE SEQUENCE [LARGE SCALE GENOMIC DNA]</scope>
    <source>
        <strain evidence="2 3">OsEnb-ALM-A6</strain>
    </source>
</reference>
<evidence type="ECO:0000313" key="2">
    <source>
        <dbReference type="EMBL" id="XAO76056.1"/>
    </source>
</evidence>
<organism evidence="2 3">
    <name type="scientific">Chryseobacterium endophyticum</name>
    <dbReference type="NCBI Taxonomy" id="1854762"/>
    <lineage>
        <taxon>Bacteria</taxon>
        <taxon>Pseudomonadati</taxon>
        <taxon>Bacteroidota</taxon>
        <taxon>Flavobacteriia</taxon>
        <taxon>Flavobacteriales</taxon>
        <taxon>Weeksellaceae</taxon>
        <taxon>Chryseobacterium group</taxon>
        <taxon>Chryseobacterium</taxon>
    </lineage>
</organism>
<feature type="compositionally biased region" description="Low complexity" evidence="1">
    <location>
        <begin position="21"/>
        <end position="33"/>
    </location>
</feature>
<proteinExistence type="predicted"/>